<evidence type="ECO:0000256" key="16">
    <source>
        <dbReference type="ARBA" id="ARBA00023239"/>
    </source>
</evidence>
<evidence type="ECO:0000256" key="18">
    <source>
        <dbReference type="HAMAP-Rule" id="MF_00110"/>
    </source>
</evidence>
<dbReference type="GO" id="GO:0046872">
    <property type="term" value="F:metal ion binding"/>
    <property type="evidence" value="ECO:0007669"/>
    <property type="project" value="UniProtKB-KW"/>
</dbReference>
<comment type="caution">
    <text evidence="21">The sequence shown here is derived from an EMBL/GenBank/DDBJ whole genome shotgun (WGS) entry which is preliminary data.</text>
</comment>
<comment type="catalytic activity">
    <reaction evidence="1 18">
        <text>7-phospho-2-dehydro-3-deoxy-D-arabino-heptonate = 3-dehydroquinate + phosphate</text>
        <dbReference type="Rhea" id="RHEA:21968"/>
        <dbReference type="ChEBI" id="CHEBI:32364"/>
        <dbReference type="ChEBI" id="CHEBI:43474"/>
        <dbReference type="ChEBI" id="CHEBI:58394"/>
        <dbReference type="EC" id="4.2.3.4"/>
    </reaction>
</comment>
<evidence type="ECO:0000256" key="5">
    <source>
        <dbReference type="ARBA" id="ARBA00004661"/>
    </source>
</evidence>
<evidence type="ECO:0000313" key="21">
    <source>
        <dbReference type="EMBL" id="PUB19263.1"/>
    </source>
</evidence>
<name>A0A2T6KRS6_9RHOB</name>
<dbReference type="PANTHER" id="PTHR43622:SF7">
    <property type="entry name" value="3-DEHYDROQUINATE SYNTHASE, CHLOROPLASTIC"/>
    <property type="match status" value="1"/>
</dbReference>
<keyword evidence="14 18" id="KW-0520">NAD</keyword>
<feature type="domain" description="3-dehydroquinate synthase N-terminal" evidence="19">
    <location>
        <begin position="71"/>
        <end position="181"/>
    </location>
</feature>
<dbReference type="HAMAP" id="MF_00110">
    <property type="entry name" value="DHQ_synthase"/>
    <property type="match status" value="1"/>
</dbReference>
<evidence type="ECO:0000259" key="19">
    <source>
        <dbReference type="Pfam" id="PF01761"/>
    </source>
</evidence>
<evidence type="ECO:0000256" key="17">
    <source>
        <dbReference type="ARBA" id="ARBA00023285"/>
    </source>
</evidence>
<feature type="binding site" evidence="18">
    <location>
        <begin position="132"/>
        <end position="133"/>
    </location>
    <ligand>
        <name>NAD(+)</name>
        <dbReference type="ChEBI" id="CHEBI:57540"/>
    </ligand>
</feature>
<feature type="binding site" evidence="18">
    <location>
        <position position="154"/>
    </location>
    <ligand>
        <name>NAD(+)</name>
        <dbReference type="ChEBI" id="CHEBI:57540"/>
    </ligand>
</feature>
<evidence type="ECO:0000256" key="8">
    <source>
        <dbReference type="ARBA" id="ARBA00017684"/>
    </source>
</evidence>
<evidence type="ECO:0000256" key="15">
    <source>
        <dbReference type="ARBA" id="ARBA00023141"/>
    </source>
</evidence>
<dbReference type="GO" id="GO:0000166">
    <property type="term" value="F:nucleotide binding"/>
    <property type="evidence" value="ECO:0007669"/>
    <property type="project" value="UniProtKB-KW"/>
</dbReference>
<dbReference type="InterPro" id="IPR030963">
    <property type="entry name" value="DHQ_synth_fam"/>
</dbReference>
<dbReference type="InterPro" id="IPR050071">
    <property type="entry name" value="Dehydroquinate_synthase"/>
</dbReference>
<evidence type="ECO:0000256" key="10">
    <source>
        <dbReference type="ARBA" id="ARBA00022605"/>
    </source>
</evidence>
<keyword evidence="12 18" id="KW-0547">Nucleotide-binding</keyword>
<evidence type="ECO:0000259" key="20">
    <source>
        <dbReference type="Pfam" id="PF24621"/>
    </source>
</evidence>
<keyword evidence="13 18" id="KW-0862">Zinc</keyword>
<evidence type="ECO:0000313" key="22">
    <source>
        <dbReference type="Proteomes" id="UP000244523"/>
    </source>
</evidence>
<evidence type="ECO:0000256" key="14">
    <source>
        <dbReference type="ARBA" id="ARBA00023027"/>
    </source>
</evidence>
<dbReference type="NCBIfam" id="TIGR01357">
    <property type="entry name" value="aroB"/>
    <property type="match status" value="1"/>
</dbReference>
<feature type="binding site" evidence="18">
    <location>
        <position position="268"/>
    </location>
    <ligand>
        <name>Zn(2+)</name>
        <dbReference type="ChEBI" id="CHEBI:29105"/>
    </ligand>
</feature>
<comment type="pathway">
    <text evidence="5 18">Metabolic intermediate biosynthesis; chorismate biosynthesis; chorismate from D-erythrose 4-phosphate and phosphoenolpyruvate: step 2/7.</text>
</comment>
<dbReference type="PANTHER" id="PTHR43622">
    <property type="entry name" value="3-DEHYDROQUINATE SYNTHASE"/>
    <property type="match status" value="1"/>
</dbReference>
<dbReference type="InterPro" id="IPR056179">
    <property type="entry name" value="DHQS_C"/>
</dbReference>
<protein>
    <recommendedName>
        <fullName evidence="8 18">3-dehydroquinate synthase</fullName>
        <shortName evidence="18">DHQS</shortName>
        <ecNumber evidence="7 18">4.2.3.4</ecNumber>
    </recommendedName>
</protein>
<reference evidence="21 22" key="1">
    <citation type="submission" date="2018-04" db="EMBL/GenBank/DDBJ databases">
        <title>Genomic Encyclopedia of Archaeal and Bacterial Type Strains, Phase II (KMG-II): from individual species to whole genera.</title>
        <authorList>
            <person name="Goeker M."/>
        </authorList>
    </citation>
    <scope>NUCLEOTIDE SEQUENCE [LARGE SCALE GENOMIC DNA]</scope>
    <source>
        <strain evidence="21 22">DSM 29955</strain>
    </source>
</reference>
<evidence type="ECO:0000256" key="4">
    <source>
        <dbReference type="ARBA" id="ARBA00004496"/>
    </source>
</evidence>
<dbReference type="GO" id="GO:0003856">
    <property type="term" value="F:3-dehydroquinate synthase activity"/>
    <property type="evidence" value="ECO:0007669"/>
    <property type="project" value="UniProtKB-UniRule"/>
</dbReference>
<dbReference type="Gene3D" id="1.20.1090.10">
    <property type="entry name" value="Dehydroquinate synthase-like - alpha domain"/>
    <property type="match status" value="1"/>
</dbReference>
<evidence type="ECO:0000256" key="12">
    <source>
        <dbReference type="ARBA" id="ARBA00022741"/>
    </source>
</evidence>
<comment type="caution">
    <text evidence="18">Lacks conserved residue(s) required for the propagation of feature annotation.</text>
</comment>
<dbReference type="Pfam" id="PF01761">
    <property type="entry name" value="DHQ_synthase"/>
    <property type="match status" value="1"/>
</dbReference>
<dbReference type="Pfam" id="PF24621">
    <property type="entry name" value="DHQS_C"/>
    <property type="match status" value="1"/>
</dbReference>
<evidence type="ECO:0000256" key="9">
    <source>
        <dbReference type="ARBA" id="ARBA00022490"/>
    </source>
</evidence>
<keyword evidence="9 18" id="KW-0963">Cytoplasm</keyword>
<accession>A0A2T6KRS6</accession>
<proteinExistence type="inferred from homology"/>
<dbReference type="GO" id="GO:0009073">
    <property type="term" value="P:aromatic amino acid family biosynthetic process"/>
    <property type="evidence" value="ECO:0007669"/>
    <property type="project" value="UniProtKB-KW"/>
</dbReference>
<dbReference type="OrthoDB" id="9806583at2"/>
<dbReference type="EC" id="4.2.3.4" evidence="7 18"/>
<dbReference type="Proteomes" id="UP000244523">
    <property type="component" value="Unassembled WGS sequence"/>
</dbReference>
<dbReference type="Gene3D" id="3.40.50.1970">
    <property type="match status" value="1"/>
</dbReference>
<comment type="subcellular location">
    <subcellularLocation>
        <location evidence="4 18">Cytoplasm</location>
    </subcellularLocation>
</comment>
<feature type="binding site" evidence="18">
    <location>
        <position position="145"/>
    </location>
    <ligand>
        <name>NAD(+)</name>
        <dbReference type="ChEBI" id="CHEBI:57540"/>
    </ligand>
</feature>
<sequence length="375" mass="39671">MTATKVRVDLSDRAYDIHIGTGLLGQAGAFCRGLGRRKHICIVTDQTVAGLHLATLQAGLADAGLTSEALALPAGEATKCWAQLERTVEWLLAQKVERDDVIIAFGGGVIGDLAGFAAAIMRRGVSFVQIPTTLLAQVDSSVGGKTGINSPHGKNLIGAFHQPRLVLADTDLLGTLPARDFLAGYGEVVKYGLLGDAGFFAWLEEQGPAMARGDMAARIQAVKRSCEMKADIVERDETEKGDRALLNLGHTFGHALEAATGYSDRLLHGEGVAIGCALAFELSARLGLCSQEDPSRVRAHLKSMGLKVDIADIPGDLPDAQGILALMGQDKKVLDGQLRFVLARGIGATFVSSDVPQETVLQVLSDALEVQKILT</sequence>
<evidence type="ECO:0000256" key="2">
    <source>
        <dbReference type="ARBA" id="ARBA00001911"/>
    </source>
</evidence>
<dbReference type="FunFam" id="3.40.50.1970:FF:000001">
    <property type="entry name" value="3-dehydroquinate synthase"/>
    <property type="match status" value="1"/>
</dbReference>
<comment type="similarity">
    <text evidence="6 18">Belongs to the sugar phosphate cyclases superfamily. Dehydroquinate synthase family.</text>
</comment>
<comment type="cofactor">
    <cofactor evidence="18">
        <name>Co(2+)</name>
        <dbReference type="ChEBI" id="CHEBI:48828"/>
    </cofactor>
    <cofactor evidence="18">
        <name>Zn(2+)</name>
        <dbReference type="ChEBI" id="CHEBI:29105"/>
    </cofactor>
    <text evidence="18">Binds 1 divalent metal cation per subunit. Can use either Co(2+) or Zn(2+).</text>
</comment>
<feature type="binding site" evidence="18">
    <location>
        <position position="250"/>
    </location>
    <ligand>
        <name>Zn(2+)</name>
        <dbReference type="ChEBI" id="CHEBI:29105"/>
    </ligand>
</feature>
<evidence type="ECO:0000256" key="6">
    <source>
        <dbReference type="ARBA" id="ARBA00005412"/>
    </source>
</evidence>
<comment type="function">
    <text evidence="3 18">Catalyzes the conversion of 3-deoxy-D-arabino-heptulosonate 7-phosphate (DAHP) to dehydroquinate (DHQ).</text>
</comment>
<dbReference type="SUPFAM" id="SSF56796">
    <property type="entry name" value="Dehydroquinate synthase-like"/>
    <property type="match status" value="1"/>
</dbReference>
<dbReference type="InterPro" id="IPR016037">
    <property type="entry name" value="DHQ_synth_AroB"/>
</dbReference>
<gene>
    <name evidence="18" type="primary">aroB</name>
    <name evidence="21" type="ORF">C8N45_101858</name>
</gene>
<dbReference type="GO" id="GO:0005737">
    <property type="term" value="C:cytoplasm"/>
    <property type="evidence" value="ECO:0007669"/>
    <property type="project" value="UniProtKB-SubCell"/>
</dbReference>
<comment type="cofactor">
    <cofactor evidence="2 18">
        <name>NAD(+)</name>
        <dbReference type="ChEBI" id="CHEBI:57540"/>
    </cofactor>
</comment>
<feature type="domain" description="3-dehydroquinate synthase C-terminal" evidence="20">
    <location>
        <begin position="184"/>
        <end position="333"/>
    </location>
</feature>
<feature type="binding site" evidence="18">
    <location>
        <position position="187"/>
    </location>
    <ligand>
        <name>Zn(2+)</name>
        <dbReference type="ChEBI" id="CHEBI:29105"/>
    </ligand>
</feature>
<keyword evidence="17 18" id="KW-0170">Cobalt</keyword>
<dbReference type="AlphaFoldDB" id="A0A2T6KRS6"/>
<keyword evidence="22" id="KW-1185">Reference proteome</keyword>
<dbReference type="UniPathway" id="UPA00053">
    <property type="reaction ID" value="UER00085"/>
</dbReference>
<dbReference type="CDD" id="cd08195">
    <property type="entry name" value="DHQS"/>
    <property type="match status" value="1"/>
</dbReference>
<evidence type="ECO:0000256" key="11">
    <source>
        <dbReference type="ARBA" id="ARBA00022723"/>
    </source>
</evidence>
<dbReference type="GO" id="GO:0009423">
    <property type="term" value="P:chorismate biosynthetic process"/>
    <property type="evidence" value="ECO:0007669"/>
    <property type="project" value="UniProtKB-UniRule"/>
</dbReference>
<dbReference type="EMBL" id="QBUD01000001">
    <property type="protein sequence ID" value="PUB19263.1"/>
    <property type="molecule type" value="Genomic_DNA"/>
</dbReference>
<keyword evidence="16 18" id="KW-0456">Lyase</keyword>
<evidence type="ECO:0000256" key="7">
    <source>
        <dbReference type="ARBA" id="ARBA00013031"/>
    </source>
</evidence>
<organism evidence="21 22">
    <name type="scientific">Yoonia sediminilitoris</name>
    <dbReference type="NCBI Taxonomy" id="1286148"/>
    <lineage>
        <taxon>Bacteria</taxon>
        <taxon>Pseudomonadati</taxon>
        <taxon>Pseudomonadota</taxon>
        <taxon>Alphaproteobacteria</taxon>
        <taxon>Rhodobacterales</taxon>
        <taxon>Paracoccaceae</taxon>
        <taxon>Yoonia</taxon>
    </lineage>
</organism>
<keyword evidence="10 18" id="KW-0028">Amino-acid biosynthesis</keyword>
<dbReference type="InterPro" id="IPR030960">
    <property type="entry name" value="DHQS/DOIS_N"/>
</dbReference>
<dbReference type="RefSeq" id="WP_108384912.1">
    <property type="nucleotide sequence ID" value="NZ_QBUD01000001.1"/>
</dbReference>
<keyword evidence="11 18" id="KW-0479">Metal-binding</keyword>
<evidence type="ECO:0000256" key="3">
    <source>
        <dbReference type="ARBA" id="ARBA00003485"/>
    </source>
</evidence>
<dbReference type="PIRSF" id="PIRSF001455">
    <property type="entry name" value="DHQ_synth"/>
    <property type="match status" value="1"/>
</dbReference>
<feature type="binding site" evidence="18">
    <location>
        <begin position="108"/>
        <end position="112"/>
    </location>
    <ligand>
        <name>NAD(+)</name>
        <dbReference type="ChEBI" id="CHEBI:57540"/>
    </ligand>
</feature>
<keyword evidence="15 18" id="KW-0057">Aromatic amino acid biosynthesis</keyword>
<evidence type="ECO:0000256" key="13">
    <source>
        <dbReference type="ARBA" id="ARBA00022833"/>
    </source>
</evidence>
<dbReference type="GO" id="GO:0008652">
    <property type="term" value="P:amino acid biosynthetic process"/>
    <property type="evidence" value="ECO:0007669"/>
    <property type="project" value="UniProtKB-KW"/>
</dbReference>
<evidence type="ECO:0000256" key="1">
    <source>
        <dbReference type="ARBA" id="ARBA00001393"/>
    </source>
</evidence>